<reference evidence="4" key="1">
    <citation type="submission" date="2016-05" db="EMBL/GenBank/DDBJ databases">
        <title>Whole genome shotgun sequencing of cultured foodborne pathogen.</title>
        <authorList>
            <person name="Zheng J."/>
            <person name="Timme R."/>
            <person name="Allard M."/>
            <person name="Strain E."/>
            <person name="Luo Y."/>
            <person name="Brown E."/>
        </authorList>
    </citation>
    <scope>NUCLEOTIDE SEQUENCE [LARGE SCALE GENOMIC DNA]</scope>
    <source>
        <strain evidence="4">CFSAN034343</strain>
    </source>
</reference>
<comment type="caution">
    <text evidence="2">The sequence shown here is derived from an EMBL/GenBank/DDBJ whole genome shotgun (WGS) entry which is preliminary data.</text>
</comment>
<dbReference type="Proteomes" id="UP000094974">
    <property type="component" value="Unassembled WGS sequence"/>
</dbReference>
<feature type="domain" description="SnoaL-like" evidence="1">
    <location>
        <begin position="14"/>
        <end position="104"/>
    </location>
</feature>
<evidence type="ECO:0000313" key="2">
    <source>
        <dbReference type="EMBL" id="MDH2332651.1"/>
    </source>
</evidence>
<accession>A0AAJ3J524</accession>
<organism evidence="2 5">
    <name type="scientific">Paenibacillus polymyxa</name>
    <name type="common">Bacillus polymyxa</name>
    <dbReference type="NCBI Taxonomy" id="1406"/>
    <lineage>
        <taxon>Bacteria</taxon>
        <taxon>Bacillati</taxon>
        <taxon>Bacillota</taxon>
        <taxon>Bacilli</taxon>
        <taxon>Bacillales</taxon>
        <taxon>Paenibacillaceae</taxon>
        <taxon>Paenibacillus</taxon>
    </lineage>
</organism>
<reference evidence="2" key="3">
    <citation type="submission" date="2023-04" db="EMBL/GenBank/DDBJ databases">
        <title>Uncovering the Secrets of Slow-Growing Bacteria in Tropical Savanna Soil through Cultivation and Genomic Analysis.</title>
        <authorList>
            <person name="Goncalves O.S."/>
            <person name="Santana M.F."/>
        </authorList>
    </citation>
    <scope>NUCLEOTIDE SEQUENCE</scope>
    <source>
        <strain evidence="2">ANTI</strain>
    </source>
</reference>
<protein>
    <submittedName>
        <fullName evidence="2">Nuclear transport factor 2 family protein</fullName>
    </submittedName>
</protein>
<evidence type="ECO:0000313" key="5">
    <source>
        <dbReference type="Proteomes" id="UP001229409"/>
    </source>
</evidence>
<dbReference type="Proteomes" id="UP001229409">
    <property type="component" value="Unassembled WGS sequence"/>
</dbReference>
<gene>
    <name evidence="3" type="ORF">A7312_20600</name>
    <name evidence="2" type="ORF">QDS18_17515</name>
</gene>
<dbReference type="InterPro" id="IPR037401">
    <property type="entry name" value="SnoaL-like"/>
</dbReference>
<evidence type="ECO:0000313" key="4">
    <source>
        <dbReference type="Proteomes" id="UP000094974"/>
    </source>
</evidence>
<proteinExistence type="predicted"/>
<reference evidence="3" key="2">
    <citation type="submission" date="2016-05" db="EMBL/GenBank/DDBJ databases">
        <authorList>
            <person name="Zheng J."/>
            <person name="Timme R."/>
            <person name="Allard M."/>
            <person name="Strain E."/>
            <person name="Luo Y."/>
            <person name="Brown E."/>
        </authorList>
    </citation>
    <scope>NUCLEOTIDE SEQUENCE</scope>
    <source>
        <strain evidence="3">CFSAN034343</strain>
    </source>
</reference>
<name>A0AAJ3J524_PAEPO</name>
<dbReference type="AlphaFoldDB" id="A0AAJ3J524"/>
<keyword evidence="4" id="KW-1185">Reference proteome</keyword>
<dbReference type="SUPFAM" id="SSF54427">
    <property type="entry name" value="NTF2-like"/>
    <property type="match status" value="1"/>
</dbReference>
<dbReference type="Gene3D" id="3.10.450.50">
    <property type="match status" value="1"/>
</dbReference>
<evidence type="ECO:0000259" key="1">
    <source>
        <dbReference type="Pfam" id="PF12680"/>
    </source>
</evidence>
<dbReference type="RefSeq" id="WP_028541911.1">
    <property type="nucleotide sequence ID" value="NZ_CP011420.1"/>
</dbReference>
<dbReference type="EMBL" id="LYND01000022">
    <property type="protein sequence ID" value="ODA11491.1"/>
    <property type="molecule type" value="Genomic_DNA"/>
</dbReference>
<dbReference type="EMBL" id="JARVWT010000007">
    <property type="protein sequence ID" value="MDH2332651.1"/>
    <property type="molecule type" value="Genomic_DNA"/>
</dbReference>
<evidence type="ECO:0000313" key="3">
    <source>
        <dbReference type="EMBL" id="ODA11491.1"/>
    </source>
</evidence>
<sequence length="126" mass="13823">MNTNENNNALVIAKAYFEAMANKDIEKLMTLVSDKVTTTSPLGNLEGRESFQNFAEGFARMINKLTLITAFGDNKEAVIVYHSNTIPVPDATVAEYIVVEDNKISSVQVIYDGTPFAAYAATQSKH</sequence>
<dbReference type="Pfam" id="PF12680">
    <property type="entry name" value="SnoaL_2"/>
    <property type="match status" value="1"/>
</dbReference>
<dbReference type="InterPro" id="IPR032710">
    <property type="entry name" value="NTF2-like_dom_sf"/>
</dbReference>